<name>A0A0A9F101_ARUDO</name>
<reference evidence="1" key="1">
    <citation type="submission" date="2014-09" db="EMBL/GenBank/DDBJ databases">
        <authorList>
            <person name="Magalhaes I.L.F."/>
            <person name="Oliveira U."/>
            <person name="Santos F.R."/>
            <person name="Vidigal T.H.D.A."/>
            <person name="Brescovit A.D."/>
            <person name="Santos A.J."/>
        </authorList>
    </citation>
    <scope>NUCLEOTIDE SEQUENCE</scope>
    <source>
        <tissue evidence="1">Shoot tissue taken approximately 20 cm above the soil surface</tissue>
    </source>
</reference>
<evidence type="ECO:0000313" key="1">
    <source>
        <dbReference type="EMBL" id="JAE01968.1"/>
    </source>
</evidence>
<protein>
    <submittedName>
        <fullName evidence="1">Uncharacterized protein</fullName>
    </submittedName>
</protein>
<sequence>MDLQKEIVNTINSTHCKPQYLPTAFPHRTILITMIYSVSILDRDRSIQLIRNLRYGR</sequence>
<proteinExistence type="predicted"/>
<dbReference type="AlphaFoldDB" id="A0A0A9F101"/>
<organism evidence="1">
    <name type="scientific">Arundo donax</name>
    <name type="common">Giant reed</name>
    <name type="synonym">Donax arundinaceus</name>
    <dbReference type="NCBI Taxonomy" id="35708"/>
    <lineage>
        <taxon>Eukaryota</taxon>
        <taxon>Viridiplantae</taxon>
        <taxon>Streptophyta</taxon>
        <taxon>Embryophyta</taxon>
        <taxon>Tracheophyta</taxon>
        <taxon>Spermatophyta</taxon>
        <taxon>Magnoliopsida</taxon>
        <taxon>Liliopsida</taxon>
        <taxon>Poales</taxon>
        <taxon>Poaceae</taxon>
        <taxon>PACMAD clade</taxon>
        <taxon>Arundinoideae</taxon>
        <taxon>Arundineae</taxon>
        <taxon>Arundo</taxon>
    </lineage>
</organism>
<accession>A0A0A9F101</accession>
<dbReference type="EMBL" id="GBRH01195928">
    <property type="protein sequence ID" value="JAE01968.1"/>
    <property type="molecule type" value="Transcribed_RNA"/>
</dbReference>
<reference evidence="1" key="2">
    <citation type="journal article" date="2015" name="Data Brief">
        <title>Shoot transcriptome of the giant reed, Arundo donax.</title>
        <authorList>
            <person name="Barrero R.A."/>
            <person name="Guerrero F.D."/>
            <person name="Moolhuijzen P."/>
            <person name="Goolsby J.A."/>
            <person name="Tidwell J."/>
            <person name="Bellgard S.E."/>
            <person name="Bellgard M.I."/>
        </authorList>
    </citation>
    <scope>NUCLEOTIDE SEQUENCE</scope>
    <source>
        <tissue evidence="1">Shoot tissue taken approximately 20 cm above the soil surface</tissue>
    </source>
</reference>